<gene>
    <name evidence="1" type="ORF">Sjap_009011</name>
</gene>
<name>A0AAP0JQQ6_9MAGN</name>
<organism evidence="1 2">
    <name type="scientific">Stephania japonica</name>
    <dbReference type="NCBI Taxonomy" id="461633"/>
    <lineage>
        <taxon>Eukaryota</taxon>
        <taxon>Viridiplantae</taxon>
        <taxon>Streptophyta</taxon>
        <taxon>Embryophyta</taxon>
        <taxon>Tracheophyta</taxon>
        <taxon>Spermatophyta</taxon>
        <taxon>Magnoliopsida</taxon>
        <taxon>Ranunculales</taxon>
        <taxon>Menispermaceae</taxon>
        <taxon>Menispermoideae</taxon>
        <taxon>Cissampelideae</taxon>
        <taxon>Stephania</taxon>
    </lineage>
</organism>
<reference evidence="1 2" key="1">
    <citation type="submission" date="2024-01" db="EMBL/GenBank/DDBJ databases">
        <title>Genome assemblies of Stephania.</title>
        <authorList>
            <person name="Yang L."/>
        </authorList>
    </citation>
    <scope>NUCLEOTIDE SEQUENCE [LARGE SCALE GENOMIC DNA]</scope>
    <source>
        <strain evidence="1">QJT</strain>
        <tissue evidence="1">Leaf</tissue>
    </source>
</reference>
<proteinExistence type="predicted"/>
<dbReference type="AlphaFoldDB" id="A0AAP0JQQ6"/>
<protein>
    <submittedName>
        <fullName evidence="1">Uncharacterized protein</fullName>
    </submittedName>
</protein>
<comment type="caution">
    <text evidence="1">The sequence shown here is derived from an EMBL/GenBank/DDBJ whole genome shotgun (WGS) entry which is preliminary data.</text>
</comment>
<dbReference type="EMBL" id="JBBNAE010000003">
    <property type="protein sequence ID" value="KAK9138417.1"/>
    <property type="molecule type" value="Genomic_DNA"/>
</dbReference>
<accession>A0AAP0JQQ6</accession>
<keyword evidence="2" id="KW-1185">Reference proteome</keyword>
<evidence type="ECO:0000313" key="1">
    <source>
        <dbReference type="EMBL" id="KAK9138417.1"/>
    </source>
</evidence>
<sequence length="121" mass="12907">MCRLRRTSLYHCSAGGKYSSQYFRGITSLFNQLTSLLDIVLLNNSLFSAINCTPSFAAAVALGELPSTVVCAINRALSFVVAVALSEPPSSVACVLAEVIPLSNSFRGVEVSAMKEEEKVS</sequence>
<dbReference type="Proteomes" id="UP001417504">
    <property type="component" value="Unassembled WGS sequence"/>
</dbReference>
<evidence type="ECO:0000313" key="2">
    <source>
        <dbReference type="Proteomes" id="UP001417504"/>
    </source>
</evidence>